<dbReference type="AlphaFoldDB" id="A0A6A4WP83"/>
<organism evidence="9 10">
    <name type="scientific">Amphibalanus amphitrite</name>
    <name type="common">Striped barnacle</name>
    <name type="synonym">Balanus amphitrite</name>
    <dbReference type="NCBI Taxonomy" id="1232801"/>
    <lineage>
        <taxon>Eukaryota</taxon>
        <taxon>Metazoa</taxon>
        <taxon>Ecdysozoa</taxon>
        <taxon>Arthropoda</taxon>
        <taxon>Crustacea</taxon>
        <taxon>Multicrustacea</taxon>
        <taxon>Cirripedia</taxon>
        <taxon>Thoracica</taxon>
        <taxon>Thoracicalcarea</taxon>
        <taxon>Balanomorpha</taxon>
        <taxon>Balanoidea</taxon>
        <taxon>Balanidae</taxon>
        <taxon>Amphibalaninae</taxon>
        <taxon>Amphibalanus</taxon>
    </lineage>
</organism>
<dbReference type="OrthoDB" id="69711at2759"/>
<evidence type="ECO:0000313" key="10">
    <source>
        <dbReference type="Proteomes" id="UP000440578"/>
    </source>
</evidence>
<dbReference type="Pfam" id="PF21033">
    <property type="entry name" value="RMD1-3"/>
    <property type="match status" value="1"/>
</dbReference>
<accession>A0A6A4WP83</accession>
<name>A0A6A4WP83_AMPAM</name>
<gene>
    <name evidence="9" type="primary">RMDN1_0</name>
    <name evidence="9" type="ORF">FJT64_024136</name>
</gene>
<sequence length="312" mass="35672">MSRVLRLLQVQRVQSCLQQAFFNWAKKEIRVLRPKSISTFLKAHAKFIIKSSTFSPVLLKFKEPAALLVFSAASVGAAAMADAELSSQADQLYEQMEYAKIVEMLEPKKECDDVELLWRLARAMYEQHKRLGSDAEKLSYLQQGKVTVERAMQLNDKHPNCHKWMAIYLNAITKLQGSRAQIEQGQVIKGHMLKACEYGPSDPTNWHLIGMWAFTVADISWTMRKLAQVIFGEPPKATFQEALEYFLKAEEAQPGSYSMNLLMIAKSYQKLKDNDNAIVYLKKTRDYPVKTMDDQQAHKEAVDLLKYLGVKD</sequence>
<dbReference type="Proteomes" id="UP000440578">
    <property type="component" value="Unassembled WGS sequence"/>
</dbReference>
<dbReference type="InterPro" id="IPR011990">
    <property type="entry name" value="TPR-like_helical_dom_sf"/>
</dbReference>
<dbReference type="PANTHER" id="PTHR16056:SF16">
    <property type="entry name" value="REGULATOR OF MICROTUBULE DYNAMICS PROTEIN 1"/>
    <property type="match status" value="1"/>
</dbReference>
<evidence type="ECO:0000256" key="7">
    <source>
        <dbReference type="ARBA" id="ARBA00039966"/>
    </source>
</evidence>
<dbReference type="InterPro" id="IPR049039">
    <property type="entry name" value="RMD1-3_a_helical_rpt"/>
</dbReference>
<comment type="subunit">
    <text evidence="2">Interacts with microtubules.</text>
</comment>
<dbReference type="GO" id="GO:0097431">
    <property type="term" value="C:mitotic spindle pole"/>
    <property type="evidence" value="ECO:0007669"/>
    <property type="project" value="TreeGrafter"/>
</dbReference>
<keyword evidence="6" id="KW-0206">Cytoskeleton</keyword>
<dbReference type="GO" id="GO:0005739">
    <property type="term" value="C:mitochondrion"/>
    <property type="evidence" value="ECO:0007669"/>
    <property type="project" value="TreeGrafter"/>
</dbReference>
<evidence type="ECO:0000256" key="8">
    <source>
        <dbReference type="ARBA" id="ARBA00041958"/>
    </source>
</evidence>
<protein>
    <recommendedName>
        <fullName evidence="7">Regulator of microtubule dynamics protein 1</fullName>
    </recommendedName>
    <alternativeName>
        <fullName evidence="8">Protein FAM82B</fullName>
    </alternativeName>
</protein>
<keyword evidence="5" id="KW-0802">TPR repeat</keyword>
<dbReference type="Gene3D" id="1.25.40.10">
    <property type="entry name" value="Tetratricopeptide repeat domain"/>
    <property type="match status" value="1"/>
</dbReference>
<dbReference type="SUPFAM" id="SSF48452">
    <property type="entry name" value="TPR-like"/>
    <property type="match status" value="1"/>
</dbReference>
<reference evidence="9 10" key="1">
    <citation type="submission" date="2019-07" db="EMBL/GenBank/DDBJ databases">
        <title>Draft genome assembly of a fouling barnacle, Amphibalanus amphitrite (Darwin, 1854): The first reference genome for Thecostraca.</title>
        <authorList>
            <person name="Kim W."/>
        </authorList>
    </citation>
    <scope>NUCLEOTIDE SEQUENCE [LARGE SCALE GENOMIC DNA]</scope>
    <source>
        <strain evidence="9">SNU_AA5</strain>
        <tissue evidence="9">Soma without cirri and trophi</tissue>
    </source>
</reference>
<keyword evidence="3" id="KW-0963">Cytoplasm</keyword>
<evidence type="ECO:0000256" key="3">
    <source>
        <dbReference type="ARBA" id="ARBA00022490"/>
    </source>
</evidence>
<evidence type="ECO:0000256" key="2">
    <source>
        <dbReference type="ARBA" id="ARBA00011375"/>
    </source>
</evidence>
<dbReference type="PANTHER" id="PTHR16056">
    <property type="entry name" value="REGULATOR OF MICROTUBULE DYNAMICS PROTEIN"/>
    <property type="match status" value="1"/>
</dbReference>
<comment type="caution">
    <text evidence="9">The sequence shown here is derived from an EMBL/GenBank/DDBJ whole genome shotgun (WGS) entry which is preliminary data.</text>
</comment>
<evidence type="ECO:0000256" key="4">
    <source>
        <dbReference type="ARBA" id="ARBA00022737"/>
    </source>
</evidence>
<proteinExistence type="predicted"/>
<evidence type="ECO:0000256" key="5">
    <source>
        <dbReference type="ARBA" id="ARBA00022803"/>
    </source>
</evidence>
<evidence type="ECO:0000256" key="1">
    <source>
        <dbReference type="ARBA" id="ARBA00004245"/>
    </source>
</evidence>
<keyword evidence="10" id="KW-1185">Reference proteome</keyword>
<dbReference type="GO" id="GO:0005876">
    <property type="term" value="C:spindle microtubule"/>
    <property type="evidence" value="ECO:0007669"/>
    <property type="project" value="TreeGrafter"/>
</dbReference>
<evidence type="ECO:0000313" key="9">
    <source>
        <dbReference type="EMBL" id="KAF0303948.1"/>
    </source>
</evidence>
<keyword evidence="4" id="KW-0677">Repeat</keyword>
<comment type="subcellular location">
    <subcellularLocation>
        <location evidence="1">Cytoplasm</location>
        <location evidence="1">Cytoskeleton</location>
    </subcellularLocation>
</comment>
<evidence type="ECO:0000256" key="6">
    <source>
        <dbReference type="ARBA" id="ARBA00023212"/>
    </source>
</evidence>
<dbReference type="GO" id="GO:0008017">
    <property type="term" value="F:microtubule binding"/>
    <property type="evidence" value="ECO:0007669"/>
    <property type="project" value="TreeGrafter"/>
</dbReference>
<dbReference type="EMBL" id="VIIS01000904">
    <property type="protein sequence ID" value="KAF0303948.1"/>
    <property type="molecule type" value="Genomic_DNA"/>
</dbReference>